<proteinExistence type="predicted"/>
<reference evidence="2 3" key="1">
    <citation type="submission" date="2024-10" db="EMBL/GenBank/DDBJ databases">
        <authorList>
            <person name="Topkara A.R."/>
            <person name="Saygin H."/>
        </authorList>
    </citation>
    <scope>NUCLEOTIDE SEQUENCE [LARGE SCALE GENOMIC DNA]</scope>
    <source>
        <strain evidence="2 3">M3C6</strain>
    </source>
</reference>
<comment type="caution">
    <text evidence="2">The sequence shown here is derived from an EMBL/GenBank/DDBJ whole genome shotgun (WGS) entry which is preliminary data.</text>
</comment>
<keyword evidence="3" id="KW-1185">Reference proteome</keyword>
<accession>A0ABW7AKX9</accession>
<gene>
    <name evidence="2" type="ORF">ACFLIM_32980</name>
</gene>
<evidence type="ECO:0000313" key="3">
    <source>
        <dbReference type="Proteomes" id="UP001603978"/>
    </source>
</evidence>
<evidence type="ECO:0000313" key="2">
    <source>
        <dbReference type="EMBL" id="MFG1708034.1"/>
    </source>
</evidence>
<evidence type="ECO:0000256" key="1">
    <source>
        <dbReference type="SAM" id="MobiDB-lite"/>
    </source>
</evidence>
<dbReference type="Proteomes" id="UP001603978">
    <property type="component" value="Unassembled WGS sequence"/>
</dbReference>
<sequence length="96" mass="10574">MNMHNDDERLDETADLPPLWPETVLKHHNDGKVPLSPPSDKLVFGPVAVPRTVGAVRAAAQERSFRLQGHPACFRSSGQGEQDVLYGRTTATEQRA</sequence>
<dbReference type="EMBL" id="JBICRM010000025">
    <property type="protein sequence ID" value="MFG1708034.1"/>
    <property type="molecule type" value="Genomic_DNA"/>
</dbReference>
<feature type="region of interest" description="Disordered" evidence="1">
    <location>
        <begin position="1"/>
        <end position="23"/>
    </location>
</feature>
<name>A0ABW7AKX9_9ACTN</name>
<feature type="region of interest" description="Disordered" evidence="1">
    <location>
        <begin position="74"/>
        <end position="96"/>
    </location>
</feature>
<organism evidence="2 3">
    <name type="scientific">Nonomuraea marmarensis</name>
    <dbReference type="NCBI Taxonomy" id="3351344"/>
    <lineage>
        <taxon>Bacteria</taxon>
        <taxon>Bacillati</taxon>
        <taxon>Actinomycetota</taxon>
        <taxon>Actinomycetes</taxon>
        <taxon>Streptosporangiales</taxon>
        <taxon>Streptosporangiaceae</taxon>
        <taxon>Nonomuraea</taxon>
    </lineage>
</organism>
<protein>
    <submittedName>
        <fullName evidence="2">Uncharacterized protein</fullName>
    </submittedName>
</protein>
<dbReference type="RefSeq" id="WP_393172192.1">
    <property type="nucleotide sequence ID" value="NZ_JBICRM010000025.1"/>
</dbReference>